<evidence type="ECO:0000313" key="1">
    <source>
        <dbReference type="EMBL" id="CAB4195551.1"/>
    </source>
</evidence>
<feature type="non-terminal residue" evidence="1">
    <location>
        <position position="1"/>
    </location>
</feature>
<proteinExistence type="predicted"/>
<gene>
    <name evidence="1" type="ORF">UFOVP1291_22</name>
</gene>
<name>A0A6J5RPJ6_9CAUD</name>
<sequence>PDLPDALRDELVSIYNGKPVSIPDLPTPIYLYAFSGFVEGWRWTIARKTAFITLNLSDYALSLISQTWEQVNPAKTWQNTSVTMTWQNARVIV</sequence>
<reference evidence="1" key="1">
    <citation type="submission" date="2020-05" db="EMBL/GenBank/DDBJ databases">
        <authorList>
            <person name="Chiriac C."/>
            <person name="Salcher M."/>
            <person name="Ghai R."/>
            <person name="Kavagutti S V."/>
        </authorList>
    </citation>
    <scope>NUCLEOTIDE SEQUENCE</scope>
</reference>
<accession>A0A6J5RPJ6</accession>
<organism evidence="1">
    <name type="scientific">uncultured Caudovirales phage</name>
    <dbReference type="NCBI Taxonomy" id="2100421"/>
    <lineage>
        <taxon>Viruses</taxon>
        <taxon>Duplodnaviria</taxon>
        <taxon>Heunggongvirae</taxon>
        <taxon>Uroviricota</taxon>
        <taxon>Caudoviricetes</taxon>
        <taxon>Peduoviridae</taxon>
        <taxon>Maltschvirus</taxon>
        <taxon>Maltschvirus maltsch</taxon>
    </lineage>
</organism>
<dbReference type="EMBL" id="LR797235">
    <property type="protein sequence ID" value="CAB4195551.1"/>
    <property type="molecule type" value="Genomic_DNA"/>
</dbReference>
<protein>
    <submittedName>
        <fullName evidence="1">Uncharacterized protein</fullName>
    </submittedName>
</protein>